<gene>
    <name evidence="1" type="ORF">AUC68_11980</name>
</gene>
<evidence type="ECO:0000313" key="1">
    <source>
        <dbReference type="EMBL" id="ODS01093.1"/>
    </source>
</evidence>
<keyword evidence="2" id="KW-1185">Reference proteome</keyword>
<accession>A0A1E3W5K6</accession>
<proteinExistence type="predicted"/>
<dbReference type="EMBL" id="LPWG01000002">
    <property type="protein sequence ID" value="ODS01093.1"/>
    <property type="molecule type" value="Genomic_DNA"/>
</dbReference>
<organism evidence="1 2">
    <name type="scientific">Methyloceanibacter methanicus</name>
    <dbReference type="NCBI Taxonomy" id="1774968"/>
    <lineage>
        <taxon>Bacteria</taxon>
        <taxon>Pseudomonadati</taxon>
        <taxon>Pseudomonadota</taxon>
        <taxon>Alphaproteobacteria</taxon>
        <taxon>Hyphomicrobiales</taxon>
        <taxon>Hyphomicrobiaceae</taxon>
        <taxon>Methyloceanibacter</taxon>
    </lineage>
</organism>
<dbReference type="Proteomes" id="UP000094501">
    <property type="component" value="Unassembled WGS sequence"/>
</dbReference>
<evidence type="ECO:0000313" key="2">
    <source>
        <dbReference type="Proteomes" id="UP000094501"/>
    </source>
</evidence>
<dbReference type="AlphaFoldDB" id="A0A1E3W5K6"/>
<protein>
    <submittedName>
        <fullName evidence="1">Uncharacterized protein</fullName>
    </submittedName>
</protein>
<reference evidence="1 2" key="1">
    <citation type="journal article" date="2016" name="Environ. Microbiol.">
        <title>New Methyloceanibacter diversity from North Sea sediments includes methanotroph containing solely the soluble methane monooxygenase.</title>
        <authorList>
            <person name="Vekeman B."/>
            <person name="Kerckhof F.M."/>
            <person name="Cremers G."/>
            <person name="de Vos P."/>
            <person name="Vandamme P."/>
            <person name="Boon N."/>
            <person name="Op den Camp H.J."/>
            <person name="Heylen K."/>
        </authorList>
    </citation>
    <scope>NUCLEOTIDE SEQUENCE [LARGE SCALE GENOMIC DNA]</scope>
    <source>
        <strain evidence="1 2">R-67174</strain>
    </source>
</reference>
<name>A0A1E3W5K6_9HYPH</name>
<sequence>MEDAMAAESLVQMLEEIAVGLKSGDEEVYGWLRDQLKECGGSEVSVELAMGVIARLLPEEAQGSIELAEHYSRRWAH</sequence>
<comment type="caution">
    <text evidence="1">The sequence shown here is derived from an EMBL/GenBank/DDBJ whole genome shotgun (WGS) entry which is preliminary data.</text>
</comment>